<name>M7TYN8_EUTLA</name>
<reference evidence="2" key="1">
    <citation type="journal article" date="2013" name="Genome Announc.">
        <title>Draft genome sequence of the grapevine dieback fungus Eutypa lata UCR-EL1.</title>
        <authorList>
            <person name="Blanco-Ulate B."/>
            <person name="Rolshausen P.E."/>
            <person name="Cantu D."/>
        </authorList>
    </citation>
    <scope>NUCLEOTIDE SEQUENCE [LARGE SCALE GENOMIC DNA]</scope>
    <source>
        <strain evidence="2">UCR-EL1</strain>
    </source>
</reference>
<gene>
    <name evidence="1" type="ORF">UCREL1_1147</name>
</gene>
<protein>
    <submittedName>
        <fullName evidence="1">Uncharacterized protein</fullName>
    </submittedName>
</protein>
<dbReference type="EMBL" id="KB705575">
    <property type="protein sequence ID" value="EMR71805.1"/>
    <property type="molecule type" value="Genomic_DNA"/>
</dbReference>
<organism evidence="1 2">
    <name type="scientific">Eutypa lata (strain UCR-EL1)</name>
    <name type="common">Grapevine dieback disease fungus</name>
    <name type="synonym">Eutypa armeniacae</name>
    <dbReference type="NCBI Taxonomy" id="1287681"/>
    <lineage>
        <taxon>Eukaryota</taxon>
        <taxon>Fungi</taxon>
        <taxon>Dikarya</taxon>
        <taxon>Ascomycota</taxon>
        <taxon>Pezizomycotina</taxon>
        <taxon>Sordariomycetes</taxon>
        <taxon>Xylariomycetidae</taxon>
        <taxon>Xylariales</taxon>
        <taxon>Diatrypaceae</taxon>
        <taxon>Eutypa</taxon>
    </lineage>
</organism>
<keyword evidence="2" id="KW-1185">Reference proteome</keyword>
<dbReference type="KEGG" id="ela:UCREL1_1147"/>
<dbReference type="AlphaFoldDB" id="M7TYN8"/>
<sequence length="161" mass="17463">MCLDFASDNLHIPISVNSNNAHTCTGESNKQRLALPIISLHSLPHQLRNRIVRTPRRGSTAAKNAPDQGLRWTGEVDGAARWRHLRGSPSRDVLLVAGESVNKPDALIVVPNPGFNDSLAEELHRGVCGKEGVAGTPLALRETAHPRTWDLVYVADEVTVG</sequence>
<accession>M7TYN8</accession>
<evidence type="ECO:0000313" key="1">
    <source>
        <dbReference type="EMBL" id="EMR71805.1"/>
    </source>
</evidence>
<evidence type="ECO:0000313" key="2">
    <source>
        <dbReference type="Proteomes" id="UP000012174"/>
    </source>
</evidence>
<proteinExistence type="predicted"/>
<dbReference type="HOGENOM" id="CLU_1643705_0_0_1"/>
<dbReference type="Proteomes" id="UP000012174">
    <property type="component" value="Unassembled WGS sequence"/>
</dbReference>